<evidence type="ECO:0000313" key="2">
    <source>
        <dbReference type="Proteomes" id="UP000293575"/>
    </source>
</evidence>
<keyword evidence="2" id="KW-1185">Reference proteome</keyword>
<proteinExistence type="predicted"/>
<dbReference type="RefSeq" id="YP_009820408.1">
    <property type="nucleotide sequence ID" value="NC_048166.1"/>
</dbReference>
<dbReference type="KEGG" id="vg:55011844"/>
<sequence>MRFFVDHQRRLVRTIGATDPTPPPRWVEVTATEYDQFRKETASYSAKALRLLRAQA</sequence>
<reference evidence="1" key="1">
    <citation type="submission" date="2019-01" db="EMBL/GenBank/DDBJ databases">
        <authorList>
            <person name="Hylling O."/>
            <person name="Carstens A.B."/>
            <person name="Hansen L.H."/>
        </authorList>
    </citation>
    <scope>NUCLEOTIDE SEQUENCE [LARGE SCALE GENOMIC DNA]</scope>
</reference>
<organism evidence="1 2">
    <name type="scientific">Pseudomonas phage Lana</name>
    <dbReference type="NCBI Taxonomy" id="2530172"/>
    <lineage>
        <taxon>Viruses</taxon>
        <taxon>Duplodnaviria</taxon>
        <taxon>Heunggongvirae</taxon>
        <taxon>Uroviricota</taxon>
        <taxon>Caudoviricetes</taxon>
        <taxon>Lanavirus</taxon>
        <taxon>Lanavirus lana</taxon>
    </lineage>
</organism>
<evidence type="ECO:0000313" key="1">
    <source>
        <dbReference type="EMBL" id="QBJ04496.1"/>
    </source>
</evidence>
<accession>A0A481W5Y3</accession>
<name>A0A481W5Y3_9CAUD</name>
<dbReference type="Proteomes" id="UP000293575">
    <property type="component" value="Segment"/>
</dbReference>
<protein>
    <submittedName>
        <fullName evidence="1">Uncharacterized protein</fullName>
    </submittedName>
</protein>
<dbReference type="GeneID" id="55011844"/>
<dbReference type="EMBL" id="MK473373">
    <property type="protein sequence ID" value="QBJ04496.1"/>
    <property type="molecule type" value="Genomic_DNA"/>
</dbReference>